<dbReference type="EMBL" id="FQYU01000001">
    <property type="protein sequence ID" value="SHI55986.1"/>
    <property type="molecule type" value="Genomic_DNA"/>
</dbReference>
<accession>A0A1M6C4P2</accession>
<dbReference type="SUPFAM" id="SSF49452">
    <property type="entry name" value="Starch-binding domain-like"/>
    <property type="match status" value="1"/>
</dbReference>
<dbReference type="InterPro" id="IPR013784">
    <property type="entry name" value="Carb-bd-like_fold"/>
</dbReference>
<keyword evidence="2" id="KW-0121">Carboxypeptidase</keyword>
<keyword evidence="3" id="KW-1185">Reference proteome</keyword>
<organism evidence="2 3">
    <name type="scientific">Pseudozobellia thermophila</name>
    <dbReference type="NCBI Taxonomy" id="192903"/>
    <lineage>
        <taxon>Bacteria</taxon>
        <taxon>Pseudomonadati</taxon>
        <taxon>Bacteroidota</taxon>
        <taxon>Flavobacteriia</taxon>
        <taxon>Flavobacteriales</taxon>
        <taxon>Flavobacteriaceae</taxon>
        <taxon>Pseudozobellia</taxon>
    </lineage>
</organism>
<dbReference type="Gene3D" id="2.60.40.1120">
    <property type="entry name" value="Carboxypeptidase-like, regulatory domain"/>
    <property type="match status" value="1"/>
</dbReference>
<protein>
    <submittedName>
        <fullName evidence="2">Carboxypeptidase regulatory-like domain-containing protein</fullName>
    </submittedName>
</protein>
<gene>
    <name evidence="2" type="ORF">SAMN04488513_101640</name>
</gene>
<proteinExistence type="predicted"/>
<keyword evidence="2" id="KW-0378">Hydrolase</keyword>
<dbReference type="Pfam" id="PF13715">
    <property type="entry name" value="CarbopepD_reg_2"/>
    <property type="match status" value="1"/>
</dbReference>
<dbReference type="GO" id="GO:0004180">
    <property type="term" value="F:carboxypeptidase activity"/>
    <property type="evidence" value="ECO:0007669"/>
    <property type="project" value="UniProtKB-KW"/>
</dbReference>
<evidence type="ECO:0000313" key="3">
    <source>
        <dbReference type="Proteomes" id="UP000184543"/>
    </source>
</evidence>
<dbReference type="GO" id="GO:0030246">
    <property type="term" value="F:carbohydrate binding"/>
    <property type="evidence" value="ECO:0007669"/>
    <property type="project" value="InterPro"/>
</dbReference>
<evidence type="ECO:0000256" key="1">
    <source>
        <dbReference type="SAM" id="SignalP"/>
    </source>
</evidence>
<reference evidence="3" key="1">
    <citation type="submission" date="2016-11" db="EMBL/GenBank/DDBJ databases">
        <authorList>
            <person name="Varghese N."/>
            <person name="Submissions S."/>
        </authorList>
    </citation>
    <scope>NUCLEOTIDE SEQUENCE [LARGE SCALE GENOMIC DNA]</scope>
    <source>
        <strain evidence="3">DSM 19858</strain>
    </source>
</reference>
<keyword evidence="2" id="KW-0645">Protease</keyword>
<dbReference type="OrthoDB" id="1443962at2"/>
<dbReference type="STRING" id="192903.SAMN04488513_101640"/>
<feature type="chain" id="PRO_5012002606" evidence="1">
    <location>
        <begin position="19"/>
        <end position="129"/>
    </location>
</feature>
<name>A0A1M6C4P2_9FLAO</name>
<evidence type="ECO:0000313" key="2">
    <source>
        <dbReference type="EMBL" id="SHI55986.1"/>
    </source>
</evidence>
<dbReference type="AlphaFoldDB" id="A0A1M6C4P2"/>
<sequence>MKHLLVLLGLLASSGIYSQSGSLKGRITDFEMGGEPLMFASVAIDGLESGTATNFNGNFEFDNLAPGTYTVEISSLGYETVRIPVEISANETLRIEEALHAKSISLQDVSAVDNTKQKGAVVSRAYAGQ</sequence>
<keyword evidence="1" id="KW-0732">Signal</keyword>
<dbReference type="Proteomes" id="UP000184543">
    <property type="component" value="Unassembled WGS sequence"/>
</dbReference>
<feature type="signal peptide" evidence="1">
    <location>
        <begin position="1"/>
        <end position="18"/>
    </location>
</feature>
<dbReference type="RefSeq" id="WP_072988392.1">
    <property type="nucleotide sequence ID" value="NZ_FQYU01000001.1"/>
</dbReference>